<evidence type="ECO:0000256" key="5">
    <source>
        <dbReference type="ARBA" id="ARBA00022490"/>
    </source>
</evidence>
<dbReference type="FunFam" id="2.40.50.140:FF:000050">
    <property type="entry name" value="Lysine--tRNA ligase"/>
    <property type="match status" value="1"/>
</dbReference>
<dbReference type="Gene3D" id="2.40.50.140">
    <property type="entry name" value="Nucleic acid-binding proteins"/>
    <property type="match status" value="1"/>
</dbReference>
<comment type="subcellular location">
    <subcellularLocation>
        <location evidence="1">Cytoplasm</location>
    </subcellularLocation>
</comment>
<reference evidence="15" key="1">
    <citation type="journal article" date="2023" name="G3 (Bethesda)">
        <title>Whole genome assemblies of Zophobas morio and Tenebrio molitor.</title>
        <authorList>
            <person name="Kaur S."/>
            <person name="Stinson S.A."/>
            <person name="diCenzo G.C."/>
        </authorList>
    </citation>
    <scope>NUCLEOTIDE SEQUENCE</scope>
    <source>
        <strain evidence="15">QUZm001</strain>
    </source>
</reference>
<dbReference type="GO" id="GO:0000049">
    <property type="term" value="F:tRNA binding"/>
    <property type="evidence" value="ECO:0007669"/>
    <property type="project" value="TreeGrafter"/>
</dbReference>
<keyword evidence="7" id="KW-0547">Nucleotide-binding</keyword>
<accession>A0AA38HKA4</accession>
<protein>
    <recommendedName>
        <fullName evidence="4 13">Lysine--tRNA ligase</fullName>
        <ecNumber evidence="3 13">6.1.1.6</ecNumber>
    </recommendedName>
    <alternativeName>
        <fullName evidence="11 13">Lysyl-tRNA synthetase</fullName>
    </alternativeName>
</protein>
<dbReference type="InterPro" id="IPR004364">
    <property type="entry name" value="Aa-tRNA-synt_II"/>
</dbReference>
<dbReference type="GO" id="GO:0005739">
    <property type="term" value="C:mitochondrion"/>
    <property type="evidence" value="ECO:0007669"/>
    <property type="project" value="TreeGrafter"/>
</dbReference>
<organism evidence="15 16">
    <name type="scientific">Zophobas morio</name>
    <dbReference type="NCBI Taxonomy" id="2755281"/>
    <lineage>
        <taxon>Eukaryota</taxon>
        <taxon>Metazoa</taxon>
        <taxon>Ecdysozoa</taxon>
        <taxon>Arthropoda</taxon>
        <taxon>Hexapoda</taxon>
        <taxon>Insecta</taxon>
        <taxon>Pterygota</taxon>
        <taxon>Neoptera</taxon>
        <taxon>Endopterygota</taxon>
        <taxon>Coleoptera</taxon>
        <taxon>Polyphaga</taxon>
        <taxon>Cucujiformia</taxon>
        <taxon>Tenebrionidae</taxon>
        <taxon>Zophobas</taxon>
    </lineage>
</organism>
<name>A0AA38HKA4_9CUCU</name>
<keyword evidence="16" id="KW-1185">Reference proteome</keyword>
<comment type="catalytic activity">
    <reaction evidence="12 13">
        <text>tRNA(Lys) + L-lysine + ATP = L-lysyl-tRNA(Lys) + AMP + diphosphate</text>
        <dbReference type="Rhea" id="RHEA:20792"/>
        <dbReference type="Rhea" id="RHEA-COMP:9696"/>
        <dbReference type="Rhea" id="RHEA-COMP:9697"/>
        <dbReference type="ChEBI" id="CHEBI:30616"/>
        <dbReference type="ChEBI" id="CHEBI:32551"/>
        <dbReference type="ChEBI" id="CHEBI:33019"/>
        <dbReference type="ChEBI" id="CHEBI:78442"/>
        <dbReference type="ChEBI" id="CHEBI:78529"/>
        <dbReference type="ChEBI" id="CHEBI:456215"/>
        <dbReference type="EC" id="6.1.1.6"/>
    </reaction>
</comment>
<evidence type="ECO:0000313" key="15">
    <source>
        <dbReference type="EMBL" id="KAJ3634525.1"/>
    </source>
</evidence>
<dbReference type="GO" id="GO:0006430">
    <property type="term" value="P:lysyl-tRNA aminoacylation"/>
    <property type="evidence" value="ECO:0007669"/>
    <property type="project" value="InterPro"/>
</dbReference>
<sequence>MTETDFEGRNVLPPIPLTETGEQAFSKTQWKKICKEQFRKSSKSSVPTEACSRVIIKEGDMDASQYFNFRSKIIEGYKERKEFEPYPHKFIVNIALPDFISQYDSLERSQHSVDRNVRLSGRIFSKREASKKLIFYDLRGELVKIQVMADARSHAMNIDFSTIHSRIKRGDVVGIVGTPVRTKTGELSIVPSEIHLLSPCLHQLPALHFGVKDQEIRYRKRYLDMIVSEDVRRKFIIRTKIIKFLRSFLDDLGFLEVETPMLNSIAGGASAKPFETYHNDLKSKMYMRVAPELYLKMLVVGGLDRVYEIGRQFRNEQIDLTHNPEFTTCEFYMAYADYNDLMSLTESLFSSMVKDITGRYKITYHPQGPGTEPVVIDFTPPFKRYDMITTLEEKLKVSFPLASTFDSEDARIFLDELCVRYNVECPAPRTSARLLDKLVGEFIETECVNPSFIINHPQVMSPLAKWHRNVPGLTERFELFVAFKEICNAYTELNDPVYQRRMFELQANDKALGDDEAQLIDNNFCEALEYGLPPTAGWGCGIDRLAMFFTDSNNIKEVLCFPAMRPEWD</sequence>
<keyword evidence="8" id="KW-0067">ATP-binding</keyword>
<dbReference type="CDD" id="cd00775">
    <property type="entry name" value="LysRS_core"/>
    <property type="match status" value="1"/>
</dbReference>
<evidence type="ECO:0000256" key="4">
    <source>
        <dbReference type="ARBA" id="ARBA00015745"/>
    </source>
</evidence>
<gene>
    <name evidence="15" type="ORF">Zmor_011903</name>
</gene>
<dbReference type="PRINTS" id="PR00982">
    <property type="entry name" value="TRNASYNTHLYS"/>
</dbReference>
<evidence type="ECO:0000256" key="8">
    <source>
        <dbReference type="ARBA" id="ARBA00022840"/>
    </source>
</evidence>
<keyword evidence="10" id="KW-0030">Aminoacyl-tRNA synthetase</keyword>
<dbReference type="Pfam" id="PF00152">
    <property type="entry name" value="tRNA-synt_2"/>
    <property type="match status" value="1"/>
</dbReference>
<proteinExistence type="inferred from homology"/>
<evidence type="ECO:0000256" key="12">
    <source>
        <dbReference type="ARBA" id="ARBA00048573"/>
    </source>
</evidence>
<dbReference type="InterPro" id="IPR044136">
    <property type="entry name" value="Lys-tRNA-ligase_II_N"/>
</dbReference>
<evidence type="ECO:0000256" key="9">
    <source>
        <dbReference type="ARBA" id="ARBA00022917"/>
    </source>
</evidence>
<evidence type="ECO:0000256" key="6">
    <source>
        <dbReference type="ARBA" id="ARBA00022598"/>
    </source>
</evidence>
<dbReference type="GO" id="GO:0004824">
    <property type="term" value="F:lysine-tRNA ligase activity"/>
    <property type="evidence" value="ECO:0007669"/>
    <property type="project" value="UniProtKB-EC"/>
</dbReference>
<dbReference type="PANTHER" id="PTHR42918:SF9">
    <property type="entry name" value="LYSINE--TRNA LIGASE"/>
    <property type="match status" value="1"/>
</dbReference>
<dbReference type="EMBL" id="JALNTZ010000352">
    <property type="protein sequence ID" value="KAJ3634525.1"/>
    <property type="molecule type" value="Genomic_DNA"/>
</dbReference>
<dbReference type="PIRSF" id="PIRSF039101">
    <property type="entry name" value="LysRS2"/>
    <property type="match status" value="1"/>
</dbReference>
<dbReference type="FunFam" id="3.30.930.10:FF:000238">
    <property type="entry name" value="Lysine--tRNA ligase"/>
    <property type="match status" value="1"/>
</dbReference>
<evidence type="ECO:0000256" key="2">
    <source>
        <dbReference type="ARBA" id="ARBA00008226"/>
    </source>
</evidence>
<dbReference type="PANTHER" id="PTHR42918">
    <property type="entry name" value="LYSYL-TRNA SYNTHETASE"/>
    <property type="match status" value="1"/>
</dbReference>
<dbReference type="InterPro" id="IPR034762">
    <property type="entry name" value="Lys-tRNA-ligase_II_bac/euk"/>
</dbReference>
<dbReference type="AlphaFoldDB" id="A0AA38HKA4"/>
<comment type="similarity">
    <text evidence="2">Belongs to the class-II aminoacyl-tRNA synthetase family.</text>
</comment>
<keyword evidence="6" id="KW-0436">Ligase</keyword>
<feature type="domain" description="Aminoacyl-transfer RNA synthetases class-II family profile" evidence="14">
    <location>
        <begin position="235"/>
        <end position="566"/>
    </location>
</feature>
<dbReference type="PROSITE" id="PS50862">
    <property type="entry name" value="AA_TRNA_LIGASE_II"/>
    <property type="match status" value="1"/>
</dbReference>
<evidence type="ECO:0000259" key="14">
    <source>
        <dbReference type="PROSITE" id="PS50862"/>
    </source>
</evidence>
<keyword evidence="9" id="KW-0648">Protein biosynthesis</keyword>
<keyword evidence="5" id="KW-0963">Cytoplasm</keyword>
<dbReference type="InterPro" id="IPR002313">
    <property type="entry name" value="Lys-tRNA-ligase_II"/>
</dbReference>
<comment type="caution">
    <text evidence="15">The sequence shown here is derived from an EMBL/GenBank/DDBJ whole genome shotgun (WGS) entry which is preliminary data.</text>
</comment>
<evidence type="ECO:0000256" key="13">
    <source>
        <dbReference type="RuleBase" id="RU003748"/>
    </source>
</evidence>
<dbReference type="Pfam" id="PF01336">
    <property type="entry name" value="tRNA_anti-codon"/>
    <property type="match status" value="1"/>
</dbReference>
<dbReference type="HAMAP" id="MF_00252">
    <property type="entry name" value="Lys_tRNA_synth_class2"/>
    <property type="match status" value="1"/>
</dbReference>
<evidence type="ECO:0000256" key="7">
    <source>
        <dbReference type="ARBA" id="ARBA00022741"/>
    </source>
</evidence>
<evidence type="ECO:0000313" key="16">
    <source>
        <dbReference type="Proteomes" id="UP001168821"/>
    </source>
</evidence>
<dbReference type="NCBIfam" id="TIGR00499">
    <property type="entry name" value="lysS_bact"/>
    <property type="match status" value="1"/>
</dbReference>
<evidence type="ECO:0000256" key="1">
    <source>
        <dbReference type="ARBA" id="ARBA00004496"/>
    </source>
</evidence>
<dbReference type="SUPFAM" id="SSF55681">
    <property type="entry name" value="Class II aaRS and biotin synthetases"/>
    <property type="match status" value="1"/>
</dbReference>
<dbReference type="InterPro" id="IPR006195">
    <property type="entry name" value="aa-tRNA-synth_II"/>
</dbReference>
<dbReference type="Gene3D" id="3.30.930.10">
    <property type="entry name" value="Bira Bifunctional Protein, Domain 2"/>
    <property type="match status" value="1"/>
</dbReference>
<evidence type="ECO:0000256" key="3">
    <source>
        <dbReference type="ARBA" id="ARBA00013166"/>
    </source>
</evidence>
<dbReference type="GO" id="GO:0017101">
    <property type="term" value="C:aminoacyl-tRNA synthetase multienzyme complex"/>
    <property type="evidence" value="ECO:0007669"/>
    <property type="project" value="TreeGrafter"/>
</dbReference>
<dbReference type="NCBIfam" id="NF001756">
    <property type="entry name" value="PRK00484.1"/>
    <property type="match status" value="1"/>
</dbReference>
<dbReference type="InterPro" id="IPR018149">
    <property type="entry name" value="Lys-tRNA-synth_II_C"/>
</dbReference>
<dbReference type="SUPFAM" id="SSF50249">
    <property type="entry name" value="Nucleic acid-binding proteins"/>
    <property type="match status" value="1"/>
</dbReference>
<dbReference type="InterPro" id="IPR012340">
    <property type="entry name" value="NA-bd_OB-fold"/>
</dbReference>
<evidence type="ECO:0000256" key="10">
    <source>
        <dbReference type="ARBA" id="ARBA00023146"/>
    </source>
</evidence>
<dbReference type="Proteomes" id="UP001168821">
    <property type="component" value="Unassembled WGS sequence"/>
</dbReference>
<dbReference type="InterPro" id="IPR004365">
    <property type="entry name" value="NA-bd_OB_tRNA"/>
</dbReference>
<dbReference type="CDD" id="cd04322">
    <property type="entry name" value="LysRS_N"/>
    <property type="match status" value="1"/>
</dbReference>
<dbReference type="InterPro" id="IPR045864">
    <property type="entry name" value="aa-tRNA-synth_II/BPL/LPL"/>
</dbReference>
<dbReference type="GO" id="GO:0005524">
    <property type="term" value="F:ATP binding"/>
    <property type="evidence" value="ECO:0007669"/>
    <property type="project" value="UniProtKB-KW"/>
</dbReference>
<dbReference type="EC" id="6.1.1.6" evidence="3 13"/>
<dbReference type="GO" id="GO:0005829">
    <property type="term" value="C:cytosol"/>
    <property type="evidence" value="ECO:0007669"/>
    <property type="project" value="TreeGrafter"/>
</dbReference>
<evidence type="ECO:0000256" key="11">
    <source>
        <dbReference type="ARBA" id="ARBA00030563"/>
    </source>
</evidence>